<dbReference type="InterPro" id="IPR039445">
    <property type="entry name" value="DauR-like_HTH"/>
</dbReference>
<feature type="domain" description="YheO-like" evidence="1">
    <location>
        <begin position="7"/>
        <end position="117"/>
    </location>
</feature>
<dbReference type="InterPro" id="IPR013559">
    <property type="entry name" value="YheO"/>
</dbReference>
<evidence type="ECO:0000259" key="2">
    <source>
        <dbReference type="Pfam" id="PF13309"/>
    </source>
</evidence>
<keyword evidence="4" id="KW-1185">Reference proteome</keyword>
<protein>
    <submittedName>
        <fullName evidence="3">Predicted transcriptional regulator YheO, contains PAS and DNA-binding HTH domains</fullName>
    </submittedName>
</protein>
<dbReference type="Pfam" id="PF13309">
    <property type="entry name" value="HTH_22"/>
    <property type="match status" value="1"/>
</dbReference>
<dbReference type="AlphaFoldDB" id="A0A1H7YZK0"/>
<dbReference type="Proteomes" id="UP000199158">
    <property type="component" value="Unassembled WGS sequence"/>
</dbReference>
<keyword evidence="3" id="KW-0238">DNA-binding</keyword>
<dbReference type="PANTHER" id="PTHR35568:SF1">
    <property type="entry name" value="TRANSCRIPTIONAL REGULATOR DAUR"/>
    <property type="match status" value="1"/>
</dbReference>
<sequence>MNKYVSMYLPLVDFIAECMGENTEVVLHDLTDYHQSVVAIRNGNISGRSVGSPITDLSLKVLKAAIFEQVPYMANYQGVAKNGHMLKSSTYFIKDDSERFVGMLCVNTDYHNLVESRNLLTDLIAMLKIPNESSIISENLNMNVQDLVMNNIHRICPDIVNVAETMQQREKMDIVDKLNEMGTFMIKGAISYVADALRVSVPTVYRYLNLVKKEN</sequence>
<gene>
    <name evidence="3" type="ORF">SAMN05216180_0355</name>
</gene>
<dbReference type="GO" id="GO:0003677">
    <property type="term" value="F:DNA binding"/>
    <property type="evidence" value="ECO:0007669"/>
    <property type="project" value="UniProtKB-KW"/>
</dbReference>
<name>A0A1H7YZK0_9FIRM</name>
<dbReference type="STRING" id="474960.SAMN05216180_0355"/>
<evidence type="ECO:0000313" key="4">
    <source>
        <dbReference type="Proteomes" id="UP000199158"/>
    </source>
</evidence>
<evidence type="ECO:0000259" key="1">
    <source>
        <dbReference type="Pfam" id="PF08348"/>
    </source>
</evidence>
<dbReference type="OrthoDB" id="9796595at2"/>
<evidence type="ECO:0000313" key="3">
    <source>
        <dbReference type="EMBL" id="SEM51600.1"/>
    </source>
</evidence>
<dbReference type="RefSeq" id="WP_092751043.1">
    <property type="nucleotide sequence ID" value="NZ_FOCG01000001.1"/>
</dbReference>
<accession>A0A1H7YZK0</accession>
<reference evidence="3 4" key="1">
    <citation type="submission" date="2016-10" db="EMBL/GenBank/DDBJ databases">
        <authorList>
            <person name="de Groot N.N."/>
        </authorList>
    </citation>
    <scope>NUCLEOTIDE SEQUENCE [LARGE SCALE GENOMIC DNA]</scope>
    <source>
        <strain evidence="3 4">CGMCC 1.5070</strain>
    </source>
</reference>
<dbReference type="PANTHER" id="PTHR35568">
    <property type="entry name" value="TRANSCRIPTIONAL REGULATOR DAUR"/>
    <property type="match status" value="1"/>
</dbReference>
<dbReference type="Pfam" id="PF08348">
    <property type="entry name" value="PAS_6"/>
    <property type="match status" value="1"/>
</dbReference>
<dbReference type="InterPro" id="IPR039446">
    <property type="entry name" value="DauR-like"/>
</dbReference>
<proteinExistence type="predicted"/>
<organism evidence="3 4">
    <name type="scientific">Hydrogenoanaerobacterium saccharovorans</name>
    <dbReference type="NCBI Taxonomy" id="474960"/>
    <lineage>
        <taxon>Bacteria</taxon>
        <taxon>Bacillati</taxon>
        <taxon>Bacillota</taxon>
        <taxon>Clostridia</taxon>
        <taxon>Eubacteriales</taxon>
        <taxon>Oscillospiraceae</taxon>
        <taxon>Hydrogenoanaerobacterium</taxon>
    </lineage>
</organism>
<dbReference type="EMBL" id="FOCG01000001">
    <property type="protein sequence ID" value="SEM51600.1"/>
    <property type="molecule type" value="Genomic_DNA"/>
</dbReference>
<feature type="domain" description="Transcriptional regulator DauR-like HTH" evidence="2">
    <location>
        <begin position="161"/>
        <end position="209"/>
    </location>
</feature>